<dbReference type="EMBL" id="MU865980">
    <property type="protein sequence ID" value="KAK4444239.1"/>
    <property type="molecule type" value="Genomic_DNA"/>
</dbReference>
<keyword evidence="2 3" id="KW-0040">ANK repeat</keyword>
<protein>
    <submittedName>
        <fullName evidence="5">Ankyrin repeat-containing domain protein</fullName>
    </submittedName>
</protein>
<dbReference type="InterPro" id="IPR036770">
    <property type="entry name" value="Ankyrin_rpt-contain_sf"/>
</dbReference>
<accession>A0AAV9G814</accession>
<dbReference type="Gene3D" id="1.25.40.20">
    <property type="entry name" value="Ankyrin repeat-containing domain"/>
    <property type="match status" value="1"/>
</dbReference>
<evidence type="ECO:0000313" key="5">
    <source>
        <dbReference type="EMBL" id="KAK4444239.1"/>
    </source>
</evidence>
<organism evidence="5 6">
    <name type="scientific">Podospora aff. communis PSN243</name>
    <dbReference type="NCBI Taxonomy" id="3040156"/>
    <lineage>
        <taxon>Eukaryota</taxon>
        <taxon>Fungi</taxon>
        <taxon>Dikarya</taxon>
        <taxon>Ascomycota</taxon>
        <taxon>Pezizomycotina</taxon>
        <taxon>Sordariomycetes</taxon>
        <taxon>Sordariomycetidae</taxon>
        <taxon>Sordariales</taxon>
        <taxon>Podosporaceae</taxon>
        <taxon>Podospora</taxon>
    </lineage>
</organism>
<comment type="caution">
    <text evidence="5">The sequence shown here is derived from an EMBL/GenBank/DDBJ whole genome shotgun (WGS) entry which is preliminary data.</text>
</comment>
<evidence type="ECO:0000313" key="6">
    <source>
        <dbReference type="Proteomes" id="UP001321760"/>
    </source>
</evidence>
<dbReference type="PANTHER" id="PTHR24198:SF165">
    <property type="entry name" value="ANKYRIN REPEAT-CONTAINING PROTEIN-RELATED"/>
    <property type="match status" value="1"/>
</dbReference>
<dbReference type="PANTHER" id="PTHR24198">
    <property type="entry name" value="ANKYRIN REPEAT AND PROTEIN KINASE DOMAIN-CONTAINING PROTEIN"/>
    <property type="match status" value="1"/>
</dbReference>
<sequence length="511" mass="57359">MTQILDLPAEILHMVLVQAILNRTYVQALRLKLVCKRFRETFQPALFASRRLDFREERPQRQIMAHWQIRQHHGADKMWHQYIQYLVLVEKGGNNKQPYADYFYRGDYGQKAILCLANEFCAETGISFDETVSALCWLVLDQAADLIEFKGTMFHVWQRPFAPETNLLSLAAYFDHEPLARRLLAKGRCPSKHTGLLPSPTETAAFAGNARILKLFQEHLPDYGPENMPRYKGPRSSDFDPSYRCKVDPGAIYGAALRGDLDMLKLALYPPSRFNPESDEILGVAFGKLDKPSLPEQYLSLAAYVTRNWEVFQYIASALGGGLAAKHYSLTLLKIHAEFGNLDMVRGLLNEGIGEASSEILRLAVRGCHEDVVDLLLEQGVVPDAKGEVLNAAVAAGSLALVKKLVAHGADVNLKEDEVYRLALATAIELEHTDMIRYLLSLRKPTAAFREHLISNLQAGVRLKDWGLNSMLQFVRNDFGGYLTPKKGPQKKTSTSSSPRQTTRSSSRIQA</sequence>
<evidence type="ECO:0000256" key="1">
    <source>
        <dbReference type="ARBA" id="ARBA00022737"/>
    </source>
</evidence>
<keyword evidence="1" id="KW-0677">Repeat</keyword>
<dbReference type="InterPro" id="IPR002110">
    <property type="entry name" value="Ankyrin_rpt"/>
</dbReference>
<name>A0AAV9G814_9PEZI</name>
<evidence type="ECO:0000256" key="4">
    <source>
        <dbReference type="SAM" id="MobiDB-lite"/>
    </source>
</evidence>
<dbReference type="AlphaFoldDB" id="A0AAV9G814"/>
<dbReference type="Proteomes" id="UP001321760">
    <property type="component" value="Unassembled WGS sequence"/>
</dbReference>
<reference evidence="5" key="2">
    <citation type="submission" date="2023-05" db="EMBL/GenBank/DDBJ databases">
        <authorList>
            <consortium name="Lawrence Berkeley National Laboratory"/>
            <person name="Steindorff A."/>
            <person name="Hensen N."/>
            <person name="Bonometti L."/>
            <person name="Westerberg I."/>
            <person name="Brannstrom I.O."/>
            <person name="Guillou S."/>
            <person name="Cros-Aarteil S."/>
            <person name="Calhoun S."/>
            <person name="Haridas S."/>
            <person name="Kuo A."/>
            <person name="Mondo S."/>
            <person name="Pangilinan J."/>
            <person name="Riley R."/>
            <person name="Labutti K."/>
            <person name="Andreopoulos B."/>
            <person name="Lipzen A."/>
            <person name="Chen C."/>
            <person name="Yanf M."/>
            <person name="Daum C."/>
            <person name="Ng V."/>
            <person name="Clum A."/>
            <person name="Ohm R."/>
            <person name="Martin F."/>
            <person name="Silar P."/>
            <person name="Natvig D."/>
            <person name="Lalanne C."/>
            <person name="Gautier V."/>
            <person name="Ament-Velasquez S.L."/>
            <person name="Kruys A."/>
            <person name="Hutchinson M.I."/>
            <person name="Powell A.J."/>
            <person name="Barry K."/>
            <person name="Miller A.N."/>
            <person name="Grigoriev I.V."/>
            <person name="Debuchy R."/>
            <person name="Gladieux P."/>
            <person name="Thoren M.H."/>
            <person name="Johannesson H."/>
        </authorList>
    </citation>
    <scope>NUCLEOTIDE SEQUENCE</scope>
    <source>
        <strain evidence="5">PSN243</strain>
    </source>
</reference>
<feature type="repeat" description="ANK" evidence="3">
    <location>
        <begin position="390"/>
        <end position="417"/>
    </location>
</feature>
<evidence type="ECO:0000256" key="2">
    <source>
        <dbReference type="ARBA" id="ARBA00023043"/>
    </source>
</evidence>
<proteinExistence type="predicted"/>
<dbReference type="SUPFAM" id="SSF48403">
    <property type="entry name" value="Ankyrin repeat"/>
    <property type="match status" value="1"/>
</dbReference>
<reference evidence="5" key="1">
    <citation type="journal article" date="2023" name="Mol. Phylogenet. Evol.">
        <title>Genome-scale phylogeny and comparative genomics of the fungal order Sordariales.</title>
        <authorList>
            <person name="Hensen N."/>
            <person name="Bonometti L."/>
            <person name="Westerberg I."/>
            <person name="Brannstrom I.O."/>
            <person name="Guillou S."/>
            <person name="Cros-Aarteil S."/>
            <person name="Calhoun S."/>
            <person name="Haridas S."/>
            <person name="Kuo A."/>
            <person name="Mondo S."/>
            <person name="Pangilinan J."/>
            <person name="Riley R."/>
            <person name="LaButti K."/>
            <person name="Andreopoulos B."/>
            <person name="Lipzen A."/>
            <person name="Chen C."/>
            <person name="Yan M."/>
            <person name="Daum C."/>
            <person name="Ng V."/>
            <person name="Clum A."/>
            <person name="Steindorff A."/>
            <person name="Ohm R.A."/>
            <person name="Martin F."/>
            <person name="Silar P."/>
            <person name="Natvig D.O."/>
            <person name="Lalanne C."/>
            <person name="Gautier V."/>
            <person name="Ament-Velasquez S.L."/>
            <person name="Kruys A."/>
            <person name="Hutchinson M.I."/>
            <person name="Powell A.J."/>
            <person name="Barry K."/>
            <person name="Miller A.N."/>
            <person name="Grigoriev I.V."/>
            <person name="Debuchy R."/>
            <person name="Gladieux P."/>
            <person name="Hiltunen Thoren M."/>
            <person name="Johannesson H."/>
        </authorList>
    </citation>
    <scope>NUCLEOTIDE SEQUENCE</scope>
    <source>
        <strain evidence="5">PSN243</strain>
    </source>
</reference>
<evidence type="ECO:0000256" key="3">
    <source>
        <dbReference type="PROSITE-ProRule" id="PRU00023"/>
    </source>
</evidence>
<dbReference type="PROSITE" id="PS50088">
    <property type="entry name" value="ANK_REPEAT"/>
    <property type="match status" value="1"/>
</dbReference>
<feature type="region of interest" description="Disordered" evidence="4">
    <location>
        <begin position="483"/>
        <end position="511"/>
    </location>
</feature>
<gene>
    <name evidence="5" type="ORF">QBC34DRAFT_360663</name>
</gene>
<feature type="compositionally biased region" description="Low complexity" evidence="4">
    <location>
        <begin position="484"/>
        <end position="511"/>
    </location>
</feature>
<keyword evidence="6" id="KW-1185">Reference proteome</keyword>